<reference evidence="5" key="2">
    <citation type="submission" date="2021-12" db="EMBL/GenBank/DDBJ databases">
        <title>Resequencing data analysis of finger millet.</title>
        <authorList>
            <person name="Hatakeyama M."/>
            <person name="Aluri S."/>
            <person name="Balachadran M.T."/>
            <person name="Sivarajan S.R."/>
            <person name="Poveda L."/>
            <person name="Shimizu-Inatsugi R."/>
            <person name="Schlapbach R."/>
            <person name="Sreeman S.M."/>
            <person name="Shimizu K.K."/>
        </authorList>
    </citation>
    <scope>NUCLEOTIDE SEQUENCE</scope>
</reference>
<proteinExistence type="predicted"/>
<evidence type="ECO:0000256" key="1">
    <source>
        <dbReference type="ARBA" id="ARBA00022692"/>
    </source>
</evidence>
<feature type="transmembrane region" description="Helical" evidence="4">
    <location>
        <begin position="112"/>
        <end position="131"/>
    </location>
</feature>
<dbReference type="AlphaFoldDB" id="A0AAV5G2X4"/>
<comment type="caution">
    <text evidence="5">The sequence shown here is derived from an EMBL/GenBank/DDBJ whole genome shotgun (WGS) entry which is preliminary data.</text>
</comment>
<dbReference type="InterPro" id="IPR030184">
    <property type="entry name" value="WAT1-related"/>
</dbReference>
<name>A0AAV5G2X4_ELECO</name>
<dbReference type="GO" id="GO:0022857">
    <property type="term" value="F:transmembrane transporter activity"/>
    <property type="evidence" value="ECO:0007669"/>
    <property type="project" value="InterPro"/>
</dbReference>
<accession>A0AAV5G2X4</accession>
<evidence type="ECO:0000256" key="3">
    <source>
        <dbReference type="ARBA" id="ARBA00023136"/>
    </source>
</evidence>
<reference evidence="5" key="1">
    <citation type="journal article" date="2018" name="DNA Res.">
        <title>Multiple hybrid de novo genome assembly of finger millet, an orphan allotetraploid crop.</title>
        <authorList>
            <person name="Hatakeyama M."/>
            <person name="Aluri S."/>
            <person name="Balachadran M.T."/>
            <person name="Sivarajan S.R."/>
            <person name="Patrignani A."/>
            <person name="Gruter S."/>
            <person name="Poveda L."/>
            <person name="Shimizu-Inatsugi R."/>
            <person name="Baeten J."/>
            <person name="Francoijs K.J."/>
            <person name="Nataraja K.N."/>
            <person name="Reddy Y.A.N."/>
            <person name="Phadnis S."/>
            <person name="Ravikumar R.L."/>
            <person name="Schlapbach R."/>
            <person name="Sreeman S.M."/>
            <person name="Shimizu K.K."/>
        </authorList>
    </citation>
    <scope>NUCLEOTIDE SEQUENCE</scope>
</reference>
<feature type="transmembrane region" description="Helical" evidence="4">
    <location>
        <begin position="55"/>
        <end position="76"/>
    </location>
</feature>
<evidence type="ECO:0000313" key="6">
    <source>
        <dbReference type="Proteomes" id="UP001054889"/>
    </source>
</evidence>
<evidence type="ECO:0008006" key="7">
    <source>
        <dbReference type="Google" id="ProtNLM"/>
    </source>
</evidence>
<keyword evidence="1 4" id="KW-0812">Transmembrane</keyword>
<dbReference type="Proteomes" id="UP001054889">
    <property type="component" value="Unassembled WGS sequence"/>
</dbReference>
<keyword evidence="6" id="KW-1185">Reference proteome</keyword>
<keyword evidence="3 4" id="KW-0472">Membrane</keyword>
<dbReference type="EMBL" id="BQKI01000199">
    <property type="protein sequence ID" value="GJN41060.1"/>
    <property type="molecule type" value="Genomic_DNA"/>
</dbReference>
<evidence type="ECO:0000313" key="5">
    <source>
        <dbReference type="EMBL" id="GJN41060.1"/>
    </source>
</evidence>
<dbReference type="GO" id="GO:0016020">
    <property type="term" value="C:membrane"/>
    <property type="evidence" value="ECO:0007669"/>
    <property type="project" value="InterPro"/>
</dbReference>
<sequence>MEARERKATMLQRWSSSPWAADIAWRAHTGMTFVQLAYGGYDVLTKSVLDVGVNRVVFCVYRDLVALAVLAPVAFLRERRVTPPLTPQLLASFALLGFTGVEAINIFTKAGILKVIGTTVCVSGAVLLALYRGPSLIGLGGTNAADQSVTPYPAHQ</sequence>
<evidence type="ECO:0000256" key="4">
    <source>
        <dbReference type="SAM" id="Phobius"/>
    </source>
</evidence>
<organism evidence="5 6">
    <name type="scientific">Eleusine coracana subsp. coracana</name>
    <dbReference type="NCBI Taxonomy" id="191504"/>
    <lineage>
        <taxon>Eukaryota</taxon>
        <taxon>Viridiplantae</taxon>
        <taxon>Streptophyta</taxon>
        <taxon>Embryophyta</taxon>
        <taxon>Tracheophyta</taxon>
        <taxon>Spermatophyta</taxon>
        <taxon>Magnoliopsida</taxon>
        <taxon>Liliopsida</taxon>
        <taxon>Poales</taxon>
        <taxon>Poaceae</taxon>
        <taxon>PACMAD clade</taxon>
        <taxon>Chloridoideae</taxon>
        <taxon>Cynodonteae</taxon>
        <taxon>Eleusininae</taxon>
        <taxon>Eleusine</taxon>
    </lineage>
</organism>
<keyword evidence="2 4" id="KW-1133">Transmembrane helix</keyword>
<evidence type="ECO:0000256" key="2">
    <source>
        <dbReference type="ARBA" id="ARBA00022989"/>
    </source>
</evidence>
<protein>
    <recommendedName>
        <fullName evidence="7">WAT1-related protein</fullName>
    </recommendedName>
</protein>
<gene>
    <name evidence="5" type="primary">gn00384</name>
    <name evidence="5" type="ORF">PR202_gn00384</name>
</gene>
<feature type="transmembrane region" description="Helical" evidence="4">
    <location>
        <begin position="88"/>
        <end position="106"/>
    </location>
</feature>
<dbReference type="PANTHER" id="PTHR31218">
    <property type="entry name" value="WAT1-RELATED PROTEIN"/>
    <property type="match status" value="1"/>
</dbReference>